<reference evidence="1 2" key="1">
    <citation type="journal article" date="2019" name="Int. J. Syst. Evol. Microbiol.">
        <title>The Global Catalogue of Microorganisms (GCM) 10K type strain sequencing project: providing services to taxonomists for standard genome sequencing and annotation.</title>
        <authorList>
            <consortium name="The Broad Institute Genomics Platform"/>
            <consortium name="The Broad Institute Genome Sequencing Center for Infectious Disease"/>
            <person name="Wu L."/>
            <person name="Ma J."/>
        </authorList>
    </citation>
    <scope>NUCLEOTIDE SEQUENCE [LARGE SCALE GENOMIC DNA]</scope>
    <source>
        <strain evidence="1 2">JCM 15896</strain>
    </source>
</reference>
<evidence type="ECO:0000313" key="1">
    <source>
        <dbReference type="EMBL" id="GAA0853999.1"/>
    </source>
</evidence>
<dbReference type="RefSeq" id="WP_343856839.1">
    <property type="nucleotide sequence ID" value="NZ_BAAAFD010000002.1"/>
</dbReference>
<keyword evidence="2" id="KW-1185">Reference proteome</keyword>
<dbReference type="EMBL" id="BAAAFD010000002">
    <property type="protein sequence ID" value="GAA0853999.1"/>
    <property type="molecule type" value="Genomic_DNA"/>
</dbReference>
<evidence type="ECO:0008006" key="3">
    <source>
        <dbReference type="Google" id="ProtNLM"/>
    </source>
</evidence>
<comment type="caution">
    <text evidence="1">The sequence shown here is derived from an EMBL/GenBank/DDBJ whole genome shotgun (WGS) entry which is preliminary data.</text>
</comment>
<dbReference type="SUPFAM" id="SSF50956">
    <property type="entry name" value="Thermostable phytase (3-phytase)"/>
    <property type="match status" value="1"/>
</dbReference>
<accession>A0ABN1LDZ8</accession>
<proteinExistence type="predicted"/>
<organism evidence="1 2">
    <name type="scientific">Aliiglaciecola litoralis</name>
    <dbReference type="NCBI Taxonomy" id="582857"/>
    <lineage>
        <taxon>Bacteria</taxon>
        <taxon>Pseudomonadati</taxon>
        <taxon>Pseudomonadota</taxon>
        <taxon>Gammaproteobacteria</taxon>
        <taxon>Alteromonadales</taxon>
        <taxon>Alteromonadaceae</taxon>
        <taxon>Aliiglaciecola</taxon>
    </lineage>
</organism>
<dbReference type="PROSITE" id="PS51257">
    <property type="entry name" value="PROKAR_LIPOPROTEIN"/>
    <property type="match status" value="1"/>
</dbReference>
<name>A0ABN1LDZ8_9ALTE</name>
<evidence type="ECO:0000313" key="2">
    <source>
        <dbReference type="Proteomes" id="UP001500359"/>
    </source>
</evidence>
<sequence>MNRFVTISLVVAVVLCGCAEKQPKPTAPLSLQGQWLVETNGEVMLDPQTSGLKFWRGKLLSVSDASADQSQRKQLHIIDPLTAQLAADSLPMMLSERVQQSCFAGYLSDSPDLEALAIDPRNDNVFVVVTEDATRSTGMSEECHQRYKMTGSTDYPTVLIRLELQDDNSLLMTHARPIQYDPVFNLGDFPNDGVEGLAFGQDNILYLGVEKDAKGHARIFSLQINDDFWLSDEFAAVSDPQLFIPTYDSGNHPVNAMDYLPVADHKGFIVAAARNDDQLWIIDLEKQQPTRIVSLQFLAPTLTSSSDCEPWELMDNASIEGLAVANGRIWMINDPWRKNYMLNVQCESNRPKYQKMAPLLFSLPLEQVGLLSNR</sequence>
<protein>
    <recommendedName>
        <fullName evidence="3">Phytase-like domain-containing protein</fullName>
    </recommendedName>
</protein>
<dbReference type="Proteomes" id="UP001500359">
    <property type="component" value="Unassembled WGS sequence"/>
</dbReference>
<gene>
    <name evidence="1" type="ORF">GCM10009114_08330</name>
</gene>